<dbReference type="AlphaFoldDB" id="X0U4L7"/>
<comment type="caution">
    <text evidence="1">The sequence shown here is derived from an EMBL/GenBank/DDBJ whole genome shotgun (WGS) entry which is preliminary data.</text>
</comment>
<evidence type="ECO:0000313" key="1">
    <source>
        <dbReference type="EMBL" id="GAF94306.1"/>
    </source>
</evidence>
<gene>
    <name evidence="1" type="ORF">S01H1_23062</name>
</gene>
<accession>X0U4L7</accession>
<feature type="non-terminal residue" evidence="1">
    <location>
        <position position="1"/>
    </location>
</feature>
<dbReference type="EMBL" id="BARS01013186">
    <property type="protein sequence ID" value="GAF94306.1"/>
    <property type="molecule type" value="Genomic_DNA"/>
</dbReference>
<proteinExistence type="predicted"/>
<organism evidence="1">
    <name type="scientific">marine sediment metagenome</name>
    <dbReference type="NCBI Taxonomy" id="412755"/>
    <lineage>
        <taxon>unclassified sequences</taxon>
        <taxon>metagenomes</taxon>
        <taxon>ecological metagenomes</taxon>
    </lineage>
</organism>
<name>X0U4L7_9ZZZZ</name>
<protein>
    <submittedName>
        <fullName evidence="1">Uncharacterized protein</fullName>
    </submittedName>
</protein>
<sequence length="99" mass="11833">VITDDWDRVEKFNSHPRANTKTVEIILKLAGEKYTDRTQMNLTWLNKGFSINDELKDWYIGIPDNLYTLKPLYIDSSRGIEEFFNEDDYDERKKIQENL</sequence>
<reference evidence="1" key="1">
    <citation type="journal article" date="2014" name="Front. Microbiol.">
        <title>High frequency of phylogenetically diverse reductive dehalogenase-homologous genes in deep subseafloor sedimentary metagenomes.</title>
        <authorList>
            <person name="Kawai M."/>
            <person name="Futagami T."/>
            <person name="Toyoda A."/>
            <person name="Takaki Y."/>
            <person name="Nishi S."/>
            <person name="Hori S."/>
            <person name="Arai W."/>
            <person name="Tsubouchi T."/>
            <person name="Morono Y."/>
            <person name="Uchiyama I."/>
            <person name="Ito T."/>
            <person name="Fujiyama A."/>
            <person name="Inagaki F."/>
            <person name="Takami H."/>
        </authorList>
    </citation>
    <scope>NUCLEOTIDE SEQUENCE</scope>
    <source>
        <strain evidence="1">Expedition CK06-06</strain>
    </source>
</reference>